<feature type="DNA-binding region" description="OmpR/PhoB-type" evidence="9">
    <location>
        <begin position="76"/>
        <end position="154"/>
    </location>
</feature>
<feature type="domain" description="OmpR/PhoB-type" evidence="11">
    <location>
        <begin position="76"/>
        <end position="154"/>
    </location>
</feature>
<dbReference type="InterPro" id="IPR039420">
    <property type="entry name" value="WalR-like"/>
</dbReference>
<dbReference type="SUPFAM" id="SSF46894">
    <property type="entry name" value="C-terminal effector domain of the bipartite response regulators"/>
    <property type="match status" value="1"/>
</dbReference>
<organism evidence="12 13">
    <name type="scientific">Roseburia amylophila</name>
    <dbReference type="NCBI Taxonomy" id="2981794"/>
    <lineage>
        <taxon>Bacteria</taxon>
        <taxon>Bacillati</taxon>
        <taxon>Bacillota</taxon>
        <taxon>Clostridia</taxon>
        <taxon>Lachnospirales</taxon>
        <taxon>Lachnospiraceae</taxon>
        <taxon>Roseburia</taxon>
    </lineage>
</organism>
<feature type="domain" description="Response regulatory" evidence="10">
    <location>
        <begin position="1"/>
        <end position="69"/>
    </location>
</feature>
<keyword evidence="4" id="KW-0805">Transcription regulation</keyword>
<dbReference type="Pfam" id="PF00072">
    <property type="entry name" value="Response_reg"/>
    <property type="match status" value="1"/>
</dbReference>
<keyword evidence="3" id="KW-0902">Two-component regulatory system</keyword>
<evidence type="ECO:0000256" key="6">
    <source>
        <dbReference type="ARBA" id="ARBA00023163"/>
    </source>
</evidence>
<evidence type="ECO:0000313" key="12">
    <source>
        <dbReference type="EMBL" id="MCU6715799.1"/>
    </source>
</evidence>
<dbReference type="Gene3D" id="1.10.10.10">
    <property type="entry name" value="Winged helix-like DNA-binding domain superfamily/Winged helix DNA-binding domain"/>
    <property type="match status" value="1"/>
</dbReference>
<keyword evidence="6" id="KW-0804">Transcription</keyword>
<dbReference type="PANTHER" id="PTHR48111:SF1">
    <property type="entry name" value="TWO-COMPONENT RESPONSE REGULATOR ORR33"/>
    <property type="match status" value="1"/>
</dbReference>
<evidence type="ECO:0000256" key="9">
    <source>
        <dbReference type="PROSITE-ProRule" id="PRU01091"/>
    </source>
</evidence>
<evidence type="ECO:0000256" key="4">
    <source>
        <dbReference type="ARBA" id="ARBA00023015"/>
    </source>
</evidence>
<sequence>MIRILDVMLPELNGFELMEYIRPMGIPMIFLTTKDSLKDRMQGLTSGAEDYMVKSFEVVELLARVNIVLRRYHKMEQKITFMDIELDSENQVVTKVGKEVELTPKEFELLEILMRNRNITLFRERIYEEIWGTEYSVESRTLDLHIQRLIIIFM</sequence>
<dbReference type="CDD" id="cd00383">
    <property type="entry name" value="trans_reg_C"/>
    <property type="match status" value="1"/>
</dbReference>
<dbReference type="SMART" id="SM00862">
    <property type="entry name" value="Trans_reg_C"/>
    <property type="match status" value="1"/>
</dbReference>
<comment type="caution">
    <text evidence="12">The sequence shown here is derived from an EMBL/GenBank/DDBJ whole genome shotgun (WGS) entry which is preliminary data.</text>
</comment>
<comment type="function">
    <text evidence="7">May play the central regulatory role in sporulation. It may be an element of the effector pathway responsible for the activation of sporulation genes in response to nutritional stress. Spo0A may act in concert with spo0H (a sigma factor) to control the expression of some genes that are critical to the sporulation process.</text>
</comment>
<dbReference type="InterPro" id="IPR001867">
    <property type="entry name" value="OmpR/PhoB-type_DNA-bd"/>
</dbReference>
<evidence type="ECO:0000256" key="3">
    <source>
        <dbReference type="ARBA" id="ARBA00023012"/>
    </source>
</evidence>
<protein>
    <recommendedName>
        <fullName evidence="1">Stage 0 sporulation protein A homolog</fullName>
    </recommendedName>
</protein>
<dbReference type="InterPro" id="IPR016032">
    <property type="entry name" value="Sig_transdc_resp-reg_C-effctor"/>
</dbReference>
<keyword evidence="13" id="KW-1185">Reference proteome</keyword>
<dbReference type="PROSITE" id="PS50110">
    <property type="entry name" value="RESPONSE_REGULATORY"/>
    <property type="match status" value="1"/>
</dbReference>
<dbReference type="Gene3D" id="3.40.50.2300">
    <property type="match status" value="1"/>
</dbReference>
<dbReference type="Pfam" id="PF00486">
    <property type="entry name" value="Trans_reg_C"/>
    <property type="match status" value="1"/>
</dbReference>
<evidence type="ECO:0000259" key="10">
    <source>
        <dbReference type="PROSITE" id="PS50110"/>
    </source>
</evidence>
<proteinExistence type="predicted"/>
<evidence type="ECO:0000259" key="11">
    <source>
        <dbReference type="PROSITE" id="PS51755"/>
    </source>
</evidence>
<dbReference type="InterPro" id="IPR011006">
    <property type="entry name" value="CheY-like_superfamily"/>
</dbReference>
<evidence type="ECO:0000313" key="13">
    <source>
        <dbReference type="Proteomes" id="UP001209666"/>
    </source>
</evidence>
<evidence type="ECO:0000256" key="8">
    <source>
        <dbReference type="PROSITE-ProRule" id="PRU00169"/>
    </source>
</evidence>
<dbReference type="EMBL" id="JAOQKI010000001">
    <property type="protein sequence ID" value="MCU6715799.1"/>
    <property type="molecule type" value="Genomic_DNA"/>
</dbReference>
<reference evidence="12 13" key="1">
    <citation type="journal article" date="2021" name="ISME Commun">
        <title>Automated analysis of genomic sequences facilitates high-throughput and comprehensive description of bacteria.</title>
        <authorList>
            <person name="Hitch T.C.A."/>
        </authorList>
    </citation>
    <scope>NUCLEOTIDE SEQUENCE [LARGE SCALE GENOMIC DNA]</scope>
    <source>
        <strain evidence="12 13">Sanger_19</strain>
    </source>
</reference>
<name>A0ABT2S9R9_9FIRM</name>
<accession>A0ABT2S9R9</accession>
<dbReference type="InterPro" id="IPR001789">
    <property type="entry name" value="Sig_transdc_resp-reg_receiver"/>
</dbReference>
<dbReference type="InterPro" id="IPR036388">
    <property type="entry name" value="WH-like_DNA-bd_sf"/>
</dbReference>
<dbReference type="RefSeq" id="WP_262623165.1">
    <property type="nucleotide sequence ID" value="NZ_JAOQKI010000001.1"/>
</dbReference>
<evidence type="ECO:0000256" key="1">
    <source>
        <dbReference type="ARBA" id="ARBA00018672"/>
    </source>
</evidence>
<feature type="modified residue" description="4-aspartylphosphate" evidence="8">
    <location>
        <position position="6"/>
    </location>
</feature>
<evidence type="ECO:0000256" key="2">
    <source>
        <dbReference type="ARBA" id="ARBA00022553"/>
    </source>
</evidence>
<evidence type="ECO:0000256" key="5">
    <source>
        <dbReference type="ARBA" id="ARBA00023125"/>
    </source>
</evidence>
<keyword evidence="2 8" id="KW-0597">Phosphoprotein</keyword>
<keyword evidence="5 9" id="KW-0238">DNA-binding</keyword>
<dbReference type="Proteomes" id="UP001209666">
    <property type="component" value="Unassembled WGS sequence"/>
</dbReference>
<dbReference type="PANTHER" id="PTHR48111">
    <property type="entry name" value="REGULATOR OF RPOS"/>
    <property type="match status" value="1"/>
</dbReference>
<dbReference type="SUPFAM" id="SSF52172">
    <property type="entry name" value="CheY-like"/>
    <property type="match status" value="1"/>
</dbReference>
<evidence type="ECO:0000256" key="7">
    <source>
        <dbReference type="ARBA" id="ARBA00024867"/>
    </source>
</evidence>
<dbReference type="PROSITE" id="PS51755">
    <property type="entry name" value="OMPR_PHOB"/>
    <property type="match status" value="1"/>
</dbReference>
<gene>
    <name evidence="12" type="ORF">OCV43_00725</name>
</gene>